<gene>
    <name evidence="3" type="ORF">UFOVP1146_170</name>
    <name evidence="4" type="ORF">UFOVP1638_395</name>
    <name evidence="1" type="ORF">UFOVP812_83</name>
    <name evidence="2" type="ORF">UFOVP818_60</name>
</gene>
<evidence type="ECO:0000313" key="3">
    <source>
        <dbReference type="EMBL" id="CAB4186824.1"/>
    </source>
</evidence>
<evidence type="ECO:0000313" key="1">
    <source>
        <dbReference type="EMBL" id="CAB4163814.1"/>
    </source>
</evidence>
<evidence type="ECO:0000313" key="4">
    <source>
        <dbReference type="EMBL" id="CAB4221572.1"/>
    </source>
</evidence>
<dbReference type="EMBL" id="LR796776">
    <property type="protein sequence ID" value="CAB4165524.1"/>
    <property type="molecule type" value="Genomic_DNA"/>
</dbReference>
<dbReference type="EMBL" id="LR797502">
    <property type="protein sequence ID" value="CAB4221572.1"/>
    <property type="molecule type" value="Genomic_DNA"/>
</dbReference>
<dbReference type="EMBL" id="LR796758">
    <property type="protein sequence ID" value="CAB4163814.1"/>
    <property type="molecule type" value="Genomic_DNA"/>
</dbReference>
<evidence type="ECO:0000313" key="2">
    <source>
        <dbReference type="EMBL" id="CAB4165524.1"/>
    </source>
</evidence>
<accession>A0A6J5P8C3</accession>
<sequence>MSANWRELGYSERDAKSFAYSASVALAFGQLEPVLAWCRAELVGEWRWEYNPLDEWRWEYHPHDALGKWQYKFYFDSERDCLAVILKWA</sequence>
<name>A0A6J5P8C3_9CAUD</name>
<reference evidence="1" key="1">
    <citation type="submission" date="2020-04" db="EMBL/GenBank/DDBJ databases">
        <authorList>
            <person name="Chiriac C."/>
            <person name="Salcher M."/>
            <person name="Ghai R."/>
            <person name="Kavagutti S V."/>
        </authorList>
    </citation>
    <scope>NUCLEOTIDE SEQUENCE</scope>
</reference>
<proteinExistence type="predicted"/>
<organism evidence="1">
    <name type="scientific">uncultured Caudovirales phage</name>
    <dbReference type="NCBI Taxonomy" id="2100421"/>
    <lineage>
        <taxon>Viruses</taxon>
        <taxon>Duplodnaviria</taxon>
        <taxon>Heunggongvirae</taxon>
        <taxon>Uroviricota</taxon>
        <taxon>Caudoviricetes</taxon>
        <taxon>Peduoviridae</taxon>
        <taxon>Maltschvirus</taxon>
        <taxon>Maltschvirus maltsch</taxon>
    </lineage>
</organism>
<protein>
    <submittedName>
        <fullName evidence="1">Uncharacterized protein</fullName>
    </submittedName>
</protein>
<dbReference type="EMBL" id="LR797099">
    <property type="protein sequence ID" value="CAB4186824.1"/>
    <property type="molecule type" value="Genomic_DNA"/>
</dbReference>